<feature type="compositionally biased region" description="Polar residues" evidence="1">
    <location>
        <begin position="1"/>
        <end position="21"/>
    </location>
</feature>
<dbReference type="Proteomes" id="UP001165667">
    <property type="component" value="Unassembled WGS sequence"/>
</dbReference>
<keyword evidence="3" id="KW-1185">Reference proteome</keyword>
<dbReference type="EMBL" id="JAMOIM010000001">
    <property type="protein sequence ID" value="MCW6506760.1"/>
    <property type="molecule type" value="Genomic_DNA"/>
</dbReference>
<sequence>MRKQDNAQSDVSSTGQRQKSNYALIEMPNDPIRRGSRVDGVERKIADLPTPVFHRQIRQIVAPAPRSVFLAGRAANPAVKLPEHRCYKALLFG</sequence>
<evidence type="ECO:0000313" key="2">
    <source>
        <dbReference type="EMBL" id="MCW6506760.1"/>
    </source>
</evidence>
<reference evidence="2" key="1">
    <citation type="submission" date="2022-05" db="EMBL/GenBank/DDBJ databases">
        <authorList>
            <person name="Pankratov T."/>
        </authorList>
    </citation>
    <scope>NUCLEOTIDE SEQUENCE</scope>
    <source>
        <strain evidence="2">BP6-180914</strain>
    </source>
</reference>
<evidence type="ECO:0000256" key="1">
    <source>
        <dbReference type="SAM" id="MobiDB-lite"/>
    </source>
</evidence>
<protein>
    <submittedName>
        <fullName evidence="2">Uncharacterized protein</fullName>
    </submittedName>
</protein>
<gene>
    <name evidence="2" type="ORF">M8523_01845</name>
</gene>
<evidence type="ECO:0000313" key="3">
    <source>
        <dbReference type="Proteomes" id="UP001165667"/>
    </source>
</evidence>
<proteinExistence type="predicted"/>
<organism evidence="2 3">
    <name type="scientific">Lichenifustis flavocetrariae</name>
    <dbReference type="NCBI Taxonomy" id="2949735"/>
    <lineage>
        <taxon>Bacteria</taxon>
        <taxon>Pseudomonadati</taxon>
        <taxon>Pseudomonadota</taxon>
        <taxon>Alphaproteobacteria</taxon>
        <taxon>Hyphomicrobiales</taxon>
        <taxon>Lichenihabitantaceae</taxon>
        <taxon>Lichenifustis</taxon>
    </lineage>
</organism>
<name>A0AA41YXP5_9HYPH</name>
<dbReference type="AlphaFoldDB" id="A0AA41YXP5"/>
<accession>A0AA41YXP5</accession>
<feature type="region of interest" description="Disordered" evidence="1">
    <location>
        <begin position="1"/>
        <end position="26"/>
    </location>
</feature>
<comment type="caution">
    <text evidence="2">The sequence shown here is derived from an EMBL/GenBank/DDBJ whole genome shotgun (WGS) entry which is preliminary data.</text>
</comment>